<dbReference type="Proteomes" id="UP001056648">
    <property type="component" value="Chromosome 2"/>
</dbReference>
<feature type="transmembrane region" description="Helical" evidence="9">
    <location>
        <begin position="77"/>
        <end position="95"/>
    </location>
</feature>
<dbReference type="InterPro" id="IPR001757">
    <property type="entry name" value="P_typ_ATPase"/>
</dbReference>
<evidence type="ECO:0000313" key="11">
    <source>
        <dbReference type="EMBL" id="USE78608.1"/>
    </source>
</evidence>
<proteinExistence type="inferred from homology"/>
<dbReference type="InterPro" id="IPR023298">
    <property type="entry name" value="ATPase_P-typ_TM_dom_sf"/>
</dbReference>
<feature type="transmembrane region" description="Helical" evidence="9">
    <location>
        <begin position="263"/>
        <end position="290"/>
    </location>
</feature>
<dbReference type="Gene3D" id="3.40.50.1000">
    <property type="entry name" value="HAD superfamily/HAD-like"/>
    <property type="match status" value="1"/>
</dbReference>
<dbReference type="Pfam" id="PF00690">
    <property type="entry name" value="Cation_ATPase_N"/>
    <property type="match status" value="1"/>
</dbReference>
<evidence type="ECO:0000313" key="12">
    <source>
        <dbReference type="Proteomes" id="UP001056648"/>
    </source>
</evidence>
<dbReference type="RefSeq" id="WP_252252480.1">
    <property type="nucleotide sequence ID" value="NZ_CP098736.1"/>
</dbReference>
<comment type="subcellular location">
    <subcellularLocation>
        <location evidence="1">Membrane</location>
        <topology evidence="1">Multi-pass membrane protein</topology>
    </subcellularLocation>
</comment>
<dbReference type="InterPro" id="IPR050510">
    <property type="entry name" value="Cation_transp_ATPase_P-type"/>
</dbReference>
<keyword evidence="4" id="KW-0547">Nucleotide-binding</keyword>
<feature type="transmembrane region" description="Helical" evidence="9">
    <location>
        <begin position="55"/>
        <end position="71"/>
    </location>
</feature>
<dbReference type="Pfam" id="PF00689">
    <property type="entry name" value="Cation_ATPase_C"/>
    <property type="match status" value="1"/>
</dbReference>
<keyword evidence="6" id="KW-1278">Translocase</keyword>
<feature type="transmembrane region" description="Helical" evidence="9">
    <location>
        <begin position="764"/>
        <end position="783"/>
    </location>
</feature>
<feature type="transmembrane region" description="Helical" evidence="9">
    <location>
        <begin position="237"/>
        <end position="257"/>
    </location>
</feature>
<evidence type="ECO:0000256" key="6">
    <source>
        <dbReference type="ARBA" id="ARBA00022967"/>
    </source>
</evidence>
<dbReference type="PRINTS" id="PR00120">
    <property type="entry name" value="HATPASE"/>
</dbReference>
<protein>
    <submittedName>
        <fullName evidence="11">HAD-IC family P-type ATPase</fullName>
    </submittedName>
</protein>
<keyword evidence="3 9" id="KW-0812">Transmembrane</keyword>
<dbReference type="SFLD" id="SFLDF00027">
    <property type="entry name" value="p-type_atpase"/>
    <property type="match status" value="1"/>
</dbReference>
<feature type="domain" description="Cation-transporting P-type ATPase N-terminal" evidence="10">
    <location>
        <begin position="4"/>
        <end position="72"/>
    </location>
</feature>
<feature type="transmembrane region" description="Helical" evidence="9">
    <location>
        <begin position="825"/>
        <end position="846"/>
    </location>
</feature>
<dbReference type="PANTHER" id="PTHR43294:SF20">
    <property type="entry name" value="P-TYPE ATPASE"/>
    <property type="match status" value="1"/>
</dbReference>
<dbReference type="PANTHER" id="PTHR43294">
    <property type="entry name" value="SODIUM/POTASSIUM-TRANSPORTING ATPASE SUBUNIT ALPHA"/>
    <property type="match status" value="1"/>
</dbReference>
<evidence type="ECO:0000256" key="2">
    <source>
        <dbReference type="ARBA" id="ARBA00005675"/>
    </source>
</evidence>
<sequence length="908" mass="96779">MTTPLARREPLPTPVDVGLTEQQARDALERYGPNALPQPALPTVAAVFVRQFRSPLIYVLLIAALVSLALGDLRDAVFIGLVLLINGAVGTAQEYSADRAAHALRDLQQPKALVVRDGKQREIDALAVVPGDLVLLQPGNRAPADLRLLEADDLRCDESLLTGESRPVAKSAHTDQAAGERPANMVFAASMVTRGRGRGVVTATGASTELGKIAGHVLGGEGHVAPLITRLDRFSRIIGLVVAVALAVLIVVGWARGTQWHEMFMMSVGLAVSAIPEGLPVAISVALAVAMRKMARVNVIVRRMPAIEALGSCTLIATDKTGTLTLNQLTVTDLTLPSGAHYRCDTGADPHACSIRAVHSVPTSADSTQADLKRLLYAAVMPNEGELLLDGGAWRGTGDTVDVALLLLAEKARVARDALHAASPLLQRIPYEPDLRYAASFHHGADGVHVYVKGAPETLIEMADSMDQGGDAVPIDRALLMRQKDEMASRGLRVLAFASGTIERDTSGQYGHGHLVDLTFLGMAGMQDPVRAEVPAAIADCIRAGIGVVMITGDDPRTAAAIASEAGLMFTDDQICTGTEVSAAEVAGESALDRLTERAVVYARVEPQQKLAIVLSLARQGNVVAVTGDGINDAPALRQAHVGVAMGRGGTDVARESADVVLTDDNFASIVNGIREGRVAYANIRKVIFMLCSTGAAELLLFALAIPLGLPMPLLAVQLLWLNLVTNGIQDVALAAERAEGDELRYPPRSPGEPIFDRVMIRRVVHSAIWMGLGGFVVFYVALRRGESVESARNLLLLLFVLFENVQVLLSRSEHHSIFRQSLQGNPLLVASVLLTQGLHIAAMWLPGVSDTLHIAPVSPASWALLLAIAATLLIVMELEKWWDKRPDGAPRAQVRYAGERRQRGGTP</sequence>
<dbReference type="NCBIfam" id="TIGR01494">
    <property type="entry name" value="ATPase_P-type"/>
    <property type="match status" value="2"/>
</dbReference>
<dbReference type="SUPFAM" id="SSF81665">
    <property type="entry name" value="Calcium ATPase, transmembrane domain M"/>
    <property type="match status" value="1"/>
</dbReference>
<dbReference type="InterPro" id="IPR006068">
    <property type="entry name" value="ATPase_P-typ_cation-transptr_C"/>
</dbReference>
<dbReference type="InterPro" id="IPR036412">
    <property type="entry name" value="HAD-like_sf"/>
</dbReference>
<dbReference type="Pfam" id="PF00122">
    <property type="entry name" value="E1-E2_ATPase"/>
    <property type="match status" value="1"/>
</dbReference>
<dbReference type="InterPro" id="IPR059000">
    <property type="entry name" value="ATPase_P-type_domA"/>
</dbReference>
<evidence type="ECO:0000256" key="1">
    <source>
        <dbReference type="ARBA" id="ARBA00004141"/>
    </source>
</evidence>
<evidence type="ECO:0000256" key="4">
    <source>
        <dbReference type="ARBA" id="ARBA00022741"/>
    </source>
</evidence>
<keyword evidence="12" id="KW-1185">Reference proteome</keyword>
<keyword evidence="5" id="KW-0067">ATP-binding</keyword>
<feature type="transmembrane region" description="Helical" evidence="9">
    <location>
        <begin position="687"/>
        <end position="708"/>
    </location>
</feature>
<comment type="similarity">
    <text evidence="2">Belongs to the cation transport ATPase (P-type) (TC 3.A.3) family. Type IIA subfamily.</text>
</comment>
<dbReference type="SFLD" id="SFLDS00003">
    <property type="entry name" value="Haloacid_Dehalogenase"/>
    <property type="match status" value="1"/>
</dbReference>
<dbReference type="SMART" id="SM00831">
    <property type="entry name" value="Cation_ATPase_N"/>
    <property type="match status" value="1"/>
</dbReference>
<gene>
    <name evidence="11" type="ORF">NDR89_18275</name>
</gene>
<dbReference type="InterPro" id="IPR023214">
    <property type="entry name" value="HAD_sf"/>
</dbReference>
<dbReference type="PROSITE" id="PS00154">
    <property type="entry name" value="ATPASE_E1_E2"/>
    <property type="match status" value="1"/>
</dbReference>
<evidence type="ECO:0000256" key="7">
    <source>
        <dbReference type="ARBA" id="ARBA00022989"/>
    </source>
</evidence>
<evidence type="ECO:0000256" key="8">
    <source>
        <dbReference type="ARBA" id="ARBA00023136"/>
    </source>
</evidence>
<evidence type="ECO:0000256" key="9">
    <source>
        <dbReference type="SAM" id="Phobius"/>
    </source>
</evidence>
<dbReference type="Gene3D" id="2.70.150.10">
    <property type="entry name" value="Calcium-transporting ATPase, cytoplasmic transduction domain A"/>
    <property type="match status" value="1"/>
</dbReference>
<dbReference type="SFLD" id="SFLDG00002">
    <property type="entry name" value="C1.7:_P-type_atpase_like"/>
    <property type="match status" value="1"/>
</dbReference>
<feature type="transmembrane region" description="Helical" evidence="9">
    <location>
        <begin position="858"/>
        <end position="877"/>
    </location>
</feature>
<name>A0ABY4VTC6_9BURK</name>
<dbReference type="SUPFAM" id="SSF81660">
    <property type="entry name" value="Metal cation-transporting ATPase, ATP-binding domain N"/>
    <property type="match status" value="1"/>
</dbReference>
<dbReference type="Pfam" id="PF13246">
    <property type="entry name" value="Cation_ATPase"/>
    <property type="match status" value="1"/>
</dbReference>
<dbReference type="InterPro" id="IPR004014">
    <property type="entry name" value="ATPase_P-typ_cation-transptr_N"/>
</dbReference>
<dbReference type="SUPFAM" id="SSF81653">
    <property type="entry name" value="Calcium ATPase, transduction domain A"/>
    <property type="match status" value="1"/>
</dbReference>
<dbReference type="InterPro" id="IPR044492">
    <property type="entry name" value="P_typ_ATPase_HD_dom"/>
</dbReference>
<dbReference type="InterPro" id="IPR008250">
    <property type="entry name" value="ATPase_P-typ_transduc_dom_A_sf"/>
</dbReference>
<accession>A0ABY4VTC6</accession>
<evidence type="ECO:0000256" key="3">
    <source>
        <dbReference type="ARBA" id="ARBA00022692"/>
    </source>
</evidence>
<reference evidence="11" key="1">
    <citation type="submission" date="2022-06" db="EMBL/GenBank/DDBJ databases">
        <title>Complete genome sequence and characterization of Cupriavidus gilardii QJ1 isolated from contaminating cells.</title>
        <authorList>
            <person name="Qi J."/>
        </authorList>
    </citation>
    <scope>NUCLEOTIDE SEQUENCE</scope>
    <source>
        <strain evidence="11">QJ1</strain>
    </source>
</reference>
<evidence type="ECO:0000256" key="5">
    <source>
        <dbReference type="ARBA" id="ARBA00022840"/>
    </source>
</evidence>
<keyword evidence="8 9" id="KW-0472">Membrane</keyword>
<organism evidence="11 12">
    <name type="scientific">Cupriavidus gilardii</name>
    <dbReference type="NCBI Taxonomy" id="82541"/>
    <lineage>
        <taxon>Bacteria</taxon>
        <taxon>Pseudomonadati</taxon>
        <taxon>Pseudomonadota</taxon>
        <taxon>Betaproteobacteria</taxon>
        <taxon>Burkholderiales</taxon>
        <taxon>Burkholderiaceae</taxon>
        <taxon>Cupriavidus</taxon>
    </lineage>
</organism>
<dbReference type="InterPro" id="IPR018303">
    <property type="entry name" value="ATPase_P-typ_P_site"/>
</dbReference>
<dbReference type="PRINTS" id="PR00119">
    <property type="entry name" value="CATATPASE"/>
</dbReference>
<dbReference type="InterPro" id="IPR023299">
    <property type="entry name" value="ATPase_P-typ_cyto_dom_N"/>
</dbReference>
<dbReference type="EMBL" id="CP098736">
    <property type="protein sequence ID" value="USE78608.1"/>
    <property type="molecule type" value="Genomic_DNA"/>
</dbReference>
<dbReference type="SUPFAM" id="SSF56784">
    <property type="entry name" value="HAD-like"/>
    <property type="match status" value="1"/>
</dbReference>
<dbReference type="Gene3D" id="3.40.1110.10">
    <property type="entry name" value="Calcium-transporting ATPase, cytoplasmic domain N"/>
    <property type="match status" value="1"/>
</dbReference>
<keyword evidence="7 9" id="KW-1133">Transmembrane helix</keyword>
<dbReference type="Gene3D" id="1.20.1110.10">
    <property type="entry name" value="Calcium-transporting ATPase, transmembrane domain"/>
    <property type="match status" value="1"/>
</dbReference>
<evidence type="ECO:0000259" key="10">
    <source>
        <dbReference type="SMART" id="SM00831"/>
    </source>
</evidence>